<proteinExistence type="predicted"/>
<evidence type="ECO:0000313" key="2">
    <source>
        <dbReference type="EMBL" id="MEU7295534.1"/>
    </source>
</evidence>
<name>A0ABV3CZA8_STREX</name>
<dbReference type="RefSeq" id="WP_359210095.1">
    <property type="nucleotide sequence ID" value="NZ_JBEZAM010000028.1"/>
</dbReference>
<gene>
    <name evidence="2" type="ORF">AB0A76_20315</name>
</gene>
<dbReference type="EMBL" id="JBEZAM010000028">
    <property type="protein sequence ID" value="MEU7295534.1"/>
    <property type="molecule type" value="Genomic_DNA"/>
</dbReference>
<evidence type="ECO:0000256" key="1">
    <source>
        <dbReference type="SAM" id="SignalP"/>
    </source>
</evidence>
<dbReference type="Proteomes" id="UP001551210">
    <property type="component" value="Unassembled WGS sequence"/>
</dbReference>
<keyword evidence="3" id="KW-1185">Reference proteome</keyword>
<evidence type="ECO:0008006" key="4">
    <source>
        <dbReference type="Google" id="ProtNLM"/>
    </source>
</evidence>
<sequence>MTRKPMKPMRIAGLAVAGTLVLGAVGWAATDAFTTRPTPVHALCLPDLSRDEYVPAAMSRLAYATVEETVGYEPDTDGGTGGIQRVRLRVLRPLKGEGPADVILGQGVGRDAQGRYTSHDPLYPVLRPGHTYVVGYTPDPAYGDGYTRYAKEEPDSALIRWTNHVARGLVGPADPACAEGA</sequence>
<comment type="caution">
    <text evidence="2">The sequence shown here is derived from an EMBL/GenBank/DDBJ whole genome shotgun (WGS) entry which is preliminary data.</text>
</comment>
<organism evidence="2 3">
    <name type="scientific">Streptomyces exfoliatus</name>
    <name type="common">Streptomyces hydrogenans</name>
    <dbReference type="NCBI Taxonomy" id="1905"/>
    <lineage>
        <taxon>Bacteria</taxon>
        <taxon>Bacillati</taxon>
        <taxon>Actinomycetota</taxon>
        <taxon>Actinomycetes</taxon>
        <taxon>Kitasatosporales</taxon>
        <taxon>Streptomycetaceae</taxon>
        <taxon>Streptomyces</taxon>
    </lineage>
</organism>
<protein>
    <recommendedName>
        <fullName evidence="4">Secreted protein</fullName>
    </recommendedName>
</protein>
<reference evidence="2 3" key="1">
    <citation type="submission" date="2024-06" db="EMBL/GenBank/DDBJ databases">
        <title>The Natural Products Discovery Center: Release of the First 8490 Sequenced Strains for Exploring Actinobacteria Biosynthetic Diversity.</title>
        <authorList>
            <person name="Kalkreuter E."/>
            <person name="Kautsar S.A."/>
            <person name="Yang D."/>
            <person name="Bader C.D."/>
            <person name="Teijaro C.N."/>
            <person name="Fluegel L."/>
            <person name="Davis C.M."/>
            <person name="Simpson J.R."/>
            <person name="Lauterbach L."/>
            <person name="Steele A.D."/>
            <person name="Gui C."/>
            <person name="Meng S."/>
            <person name="Li G."/>
            <person name="Viehrig K."/>
            <person name="Ye F."/>
            <person name="Su P."/>
            <person name="Kiefer A.F."/>
            <person name="Nichols A."/>
            <person name="Cepeda A.J."/>
            <person name="Yan W."/>
            <person name="Fan B."/>
            <person name="Jiang Y."/>
            <person name="Adhikari A."/>
            <person name="Zheng C.-J."/>
            <person name="Schuster L."/>
            <person name="Cowan T.M."/>
            <person name="Smanski M.J."/>
            <person name="Chevrette M.G."/>
            <person name="De Carvalho L.P.S."/>
            <person name="Shen B."/>
        </authorList>
    </citation>
    <scope>NUCLEOTIDE SEQUENCE [LARGE SCALE GENOMIC DNA]</scope>
    <source>
        <strain evidence="2 3">NPDC045705</strain>
    </source>
</reference>
<feature type="chain" id="PRO_5046004016" description="Secreted protein" evidence="1">
    <location>
        <begin position="29"/>
        <end position="181"/>
    </location>
</feature>
<keyword evidence="1" id="KW-0732">Signal</keyword>
<evidence type="ECO:0000313" key="3">
    <source>
        <dbReference type="Proteomes" id="UP001551210"/>
    </source>
</evidence>
<feature type="signal peptide" evidence="1">
    <location>
        <begin position="1"/>
        <end position="28"/>
    </location>
</feature>
<accession>A0ABV3CZA8</accession>